<feature type="domain" description="4Fe-4S ferredoxin-type" evidence="8">
    <location>
        <begin position="267"/>
        <end position="292"/>
    </location>
</feature>
<dbReference type="PANTHER" id="PTHR30176:SF3">
    <property type="entry name" value="FERREDOXIN-TYPE PROTEIN NAPH"/>
    <property type="match status" value="1"/>
</dbReference>
<evidence type="ECO:0000256" key="3">
    <source>
        <dbReference type="ARBA" id="ARBA00022723"/>
    </source>
</evidence>
<dbReference type="Pfam" id="PF12801">
    <property type="entry name" value="Fer4_5"/>
    <property type="match status" value="2"/>
</dbReference>
<organism evidence="9 10">
    <name type="scientific">Maridesulfovibrio ferrireducens</name>
    <dbReference type="NCBI Taxonomy" id="246191"/>
    <lineage>
        <taxon>Bacteria</taxon>
        <taxon>Pseudomonadati</taxon>
        <taxon>Thermodesulfobacteriota</taxon>
        <taxon>Desulfovibrionia</taxon>
        <taxon>Desulfovibrionales</taxon>
        <taxon>Desulfovibrionaceae</taxon>
        <taxon>Maridesulfovibrio</taxon>
    </lineage>
</organism>
<keyword evidence="2" id="KW-0004">4Fe-4S</keyword>
<evidence type="ECO:0000259" key="8">
    <source>
        <dbReference type="PROSITE" id="PS51379"/>
    </source>
</evidence>
<protein>
    <submittedName>
        <fullName evidence="9">4Fe-4S binding domain-containing protein</fullName>
    </submittedName>
</protein>
<dbReference type="InterPro" id="IPR017900">
    <property type="entry name" value="4Fe4S_Fe_S_CS"/>
</dbReference>
<keyword evidence="3" id="KW-0479">Metal-binding</keyword>
<dbReference type="Pfam" id="PF13187">
    <property type="entry name" value="Fer4_9"/>
    <property type="match status" value="1"/>
</dbReference>
<feature type="transmembrane region" description="Helical" evidence="7">
    <location>
        <begin position="189"/>
        <end position="210"/>
    </location>
</feature>
<dbReference type="GO" id="GO:0051539">
    <property type="term" value="F:4 iron, 4 sulfur cluster binding"/>
    <property type="evidence" value="ECO:0007669"/>
    <property type="project" value="UniProtKB-KW"/>
</dbReference>
<dbReference type="PANTHER" id="PTHR30176">
    <property type="entry name" value="FERREDOXIN-TYPE PROTEIN NAPH"/>
    <property type="match status" value="1"/>
</dbReference>
<dbReference type="GO" id="GO:0046872">
    <property type="term" value="F:metal ion binding"/>
    <property type="evidence" value="ECO:0007669"/>
    <property type="project" value="UniProtKB-KW"/>
</dbReference>
<keyword evidence="1" id="KW-0813">Transport</keyword>
<dbReference type="AlphaFoldDB" id="A0A1G9CYV9"/>
<feature type="transmembrane region" description="Helical" evidence="7">
    <location>
        <begin position="117"/>
        <end position="139"/>
    </location>
</feature>
<proteinExistence type="predicted"/>
<feature type="domain" description="4Fe-4S ferredoxin-type" evidence="8">
    <location>
        <begin position="236"/>
        <end position="265"/>
    </location>
</feature>
<evidence type="ECO:0000313" key="9">
    <source>
        <dbReference type="EMBL" id="SDK56830.1"/>
    </source>
</evidence>
<accession>A0A1G9CYV9</accession>
<evidence type="ECO:0000256" key="4">
    <source>
        <dbReference type="ARBA" id="ARBA00022982"/>
    </source>
</evidence>
<sequence>MNKIISDFLPALIGVLVGGILYFSVGWWGFLLIFPYIGGCVTLGILVGNRFKGAKKDIGRRIAILAISPIFLVFLGLLQRENLQIEETVFYGAFFLSSGIFTRVLIHYAVAKIGGPFIWGRGFCGWACWTAALLEWLPINDNKTIPPKYTWLRYPVLVVSILIPLLFLWSGYDYVGRQIDPARGKEGQLIWFMVGNGIYYLTAVILAFSFRKKRAFCKILCPVSLVMKPSCSYARIKKKPTENECIKCKKCNELCPMDVDVMGAISNGLSVNSTECILCGQCSNVCPVGAIK</sequence>
<name>A0A1G9CYV9_9BACT</name>
<evidence type="ECO:0000256" key="7">
    <source>
        <dbReference type="SAM" id="Phobius"/>
    </source>
</evidence>
<dbReference type="RefSeq" id="WP_092158514.1">
    <property type="nucleotide sequence ID" value="NZ_FNGA01000001.1"/>
</dbReference>
<evidence type="ECO:0000256" key="6">
    <source>
        <dbReference type="ARBA" id="ARBA00023014"/>
    </source>
</evidence>
<keyword evidence="10" id="KW-1185">Reference proteome</keyword>
<feature type="transmembrane region" description="Helical" evidence="7">
    <location>
        <begin position="151"/>
        <end position="169"/>
    </location>
</feature>
<keyword evidence="7" id="KW-0812">Transmembrane</keyword>
<keyword evidence="6" id="KW-0411">Iron-sulfur</keyword>
<reference evidence="10" key="1">
    <citation type="submission" date="2016-10" db="EMBL/GenBank/DDBJ databases">
        <authorList>
            <person name="Varghese N."/>
            <person name="Submissions S."/>
        </authorList>
    </citation>
    <scope>NUCLEOTIDE SEQUENCE [LARGE SCALE GENOMIC DNA]</scope>
    <source>
        <strain evidence="10">DSM 16995</strain>
    </source>
</reference>
<dbReference type="Proteomes" id="UP000199053">
    <property type="component" value="Unassembled WGS sequence"/>
</dbReference>
<keyword evidence="7" id="KW-0472">Membrane</keyword>
<dbReference type="InterPro" id="IPR017896">
    <property type="entry name" value="4Fe4S_Fe-S-bd"/>
</dbReference>
<feature type="transmembrane region" description="Helical" evidence="7">
    <location>
        <begin position="58"/>
        <end position="78"/>
    </location>
</feature>
<dbReference type="InterPro" id="IPR051684">
    <property type="entry name" value="Electron_Trans/Redox"/>
</dbReference>
<dbReference type="PROSITE" id="PS00198">
    <property type="entry name" value="4FE4S_FER_1"/>
    <property type="match status" value="1"/>
</dbReference>
<evidence type="ECO:0000256" key="1">
    <source>
        <dbReference type="ARBA" id="ARBA00022448"/>
    </source>
</evidence>
<feature type="transmembrane region" description="Helical" evidence="7">
    <location>
        <begin position="90"/>
        <end position="111"/>
    </location>
</feature>
<keyword evidence="7" id="KW-1133">Transmembrane helix</keyword>
<evidence type="ECO:0000313" key="10">
    <source>
        <dbReference type="Proteomes" id="UP000199053"/>
    </source>
</evidence>
<dbReference type="Gene3D" id="3.30.70.20">
    <property type="match status" value="1"/>
</dbReference>
<dbReference type="SUPFAM" id="SSF54862">
    <property type="entry name" value="4Fe-4S ferredoxins"/>
    <property type="match status" value="1"/>
</dbReference>
<dbReference type="EMBL" id="FNGA01000001">
    <property type="protein sequence ID" value="SDK56830.1"/>
    <property type="molecule type" value="Genomic_DNA"/>
</dbReference>
<dbReference type="OrthoDB" id="9784262at2"/>
<evidence type="ECO:0000256" key="5">
    <source>
        <dbReference type="ARBA" id="ARBA00023004"/>
    </source>
</evidence>
<gene>
    <name evidence="9" type="ORF">SAMN05660337_0845</name>
</gene>
<keyword evidence="4" id="KW-0249">Electron transport</keyword>
<keyword evidence="5" id="KW-0408">Iron</keyword>
<dbReference type="PROSITE" id="PS51379">
    <property type="entry name" value="4FE4S_FER_2"/>
    <property type="match status" value="2"/>
</dbReference>
<feature type="transmembrane region" description="Helical" evidence="7">
    <location>
        <begin position="12"/>
        <end position="38"/>
    </location>
</feature>
<dbReference type="STRING" id="246191.SAMN05660337_0845"/>
<evidence type="ECO:0000256" key="2">
    <source>
        <dbReference type="ARBA" id="ARBA00022485"/>
    </source>
</evidence>
<dbReference type="GO" id="GO:0005886">
    <property type="term" value="C:plasma membrane"/>
    <property type="evidence" value="ECO:0007669"/>
    <property type="project" value="TreeGrafter"/>
</dbReference>